<evidence type="ECO:0000256" key="1">
    <source>
        <dbReference type="ARBA" id="ARBA00004370"/>
    </source>
</evidence>
<dbReference type="GO" id="GO:0008289">
    <property type="term" value="F:lipid binding"/>
    <property type="evidence" value="ECO:0007669"/>
    <property type="project" value="UniProtKB-KW"/>
</dbReference>
<dbReference type="InterPro" id="IPR000008">
    <property type="entry name" value="C2_dom"/>
</dbReference>
<organism evidence="10">
    <name type="scientific">Micromonas pusilla</name>
    <name type="common">Picoplanktonic green alga</name>
    <name type="synonym">Chromulina pusilla</name>
    <dbReference type="NCBI Taxonomy" id="38833"/>
    <lineage>
        <taxon>Eukaryota</taxon>
        <taxon>Viridiplantae</taxon>
        <taxon>Chlorophyta</taxon>
        <taxon>Mamiellophyceae</taxon>
        <taxon>Mamiellales</taxon>
        <taxon>Mamiellaceae</taxon>
        <taxon>Micromonas</taxon>
    </lineage>
</organism>
<keyword evidence="2" id="KW-0813">Transport</keyword>
<feature type="compositionally biased region" description="Acidic residues" evidence="7">
    <location>
        <begin position="579"/>
        <end position="588"/>
    </location>
</feature>
<feature type="domain" description="SMP-LTD" evidence="9">
    <location>
        <begin position="91"/>
        <end position="274"/>
    </location>
</feature>
<dbReference type="PANTHER" id="PTHR47042">
    <property type="entry name" value="C2 DOMAIN-CONTAINING PROTEIN-LIKE"/>
    <property type="match status" value="1"/>
</dbReference>
<name>A0A7S0NN25_MICPS</name>
<evidence type="ECO:0000256" key="4">
    <source>
        <dbReference type="ARBA" id="ARBA00023121"/>
    </source>
</evidence>
<feature type="compositionally biased region" description="Low complexity" evidence="7">
    <location>
        <begin position="559"/>
        <end position="577"/>
    </location>
</feature>
<dbReference type="InterPro" id="IPR052847">
    <property type="entry name" value="Ext_Synaptotagmin/KAHRP-like"/>
</dbReference>
<keyword evidence="6" id="KW-0175">Coiled coil</keyword>
<feature type="region of interest" description="Disordered" evidence="7">
    <location>
        <begin position="474"/>
        <end position="590"/>
    </location>
</feature>
<feature type="compositionally biased region" description="Basic and acidic residues" evidence="7">
    <location>
        <begin position="527"/>
        <end position="542"/>
    </location>
</feature>
<dbReference type="GO" id="GO:0006869">
    <property type="term" value="P:lipid transport"/>
    <property type="evidence" value="ECO:0007669"/>
    <property type="project" value="UniProtKB-KW"/>
</dbReference>
<feature type="region of interest" description="Disordered" evidence="7">
    <location>
        <begin position="828"/>
        <end position="887"/>
    </location>
</feature>
<feature type="compositionally biased region" description="Acidic residues" evidence="7">
    <location>
        <begin position="835"/>
        <end position="849"/>
    </location>
</feature>
<dbReference type="GO" id="GO:0016020">
    <property type="term" value="C:membrane"/>
    <property type="evidence" value="ECO:0007669"/>
    <property type="project" value="UniProtKB-SubCell"/>
</dbReference>
<feature type="coiled-coil region" evidence="6">
    <location>
        <begin position="615"/>
        <end position="642"/>
    </location>
</feature>
<feature type="region of interest" description="Disordered" evidence="7">
    <location>
        <begin position="433"/>
        <end position="452"/>
    </location>
</feature>
<dbReference type="InterPro" id="IPR031468">
    <property type="entry name" value="SMP_LBD"/>
</dbReference>
<dbReference type="SMART" id="SM00239">
    <property type="entry name" value="C2"/>
    <property type="match status" value="1"/>
</dbReference>
<evidence type="ECO:0000256" key="6">
    <source>
        <dbReference type="SAM" id="Coils"/>
    </source>
</evidence>
<accession>A0A7S0NN25</accession>
<dbReference type="Gene3D" id="2.60.40.150">
    <property type="entry name" value="C2 domain"/>
    <property type="match status" value="1"/>
</dbReference>
<dbReference type="SUPFAM" id="SSF49562">
    <property type="entry name" value="C2 domain (Calcium/lipid-binding domain, CaLB)"/>
    <property type="match status" value="1"/>
</dbReference>
<dbReference type="EMBL" id="HBEQ01012445">
    <property type="protein sequence ID" value="CAD8523151.1"/>
    <property type="molecule type" value="Transcribed_RNA"/>
</dbReference>
<feature type="compositionally biased region" description="Basic and acidic residues" evidence="7">
    <location>
        <begin position="850"/>
        <end position="862"/>
    </location>
</feature>
<dbReference type="AlphaFoldDB" id="A0A7S0NN25"/>
<keyword evidence="5" id="KW-0472">Membrane</keyword>
<keyword evidence="3" id="KW-0445">Lipid transport</keyword>
<feature type="domain" description="C2" evidence="8">
    <location>
        <begin position="267"/>
        <end position="437"/>
    </location>
</feature>
<dbReference type="PROSITE" id="PS50004">
    <property type="entry name" value="C2"/>
    <property type="match status" value="1"/>
</dbReference>
<evidence type="ECO:0000256" key="7">
    <source>
        <dbReference type="SAM" id="MobiDB-lite"/>
    </source>
</evidence>
<sequence length="989" mass="107383">MADLGLTLESVREAITENLALTNPLRELWPLAKEWLHFIIPLCFVAYLVARREQRRYARRLRAAKSAMSFARQRDATYTSVETGMLEWINHALRHEWRAVIGSYVDQIATESLEETLRASETSTAGVTIGATVEELTFGVVPPDLKMYCSRYNPTEDYLHFEFDLTWQTVSSLIVLRAGVKPSPYLPRMSVPVSVTDLSIAGRLLVGFRLANRSPGVSGVDISFDTKPEIHVAIKPAGFAVSDLPGVHEWVSGKIAEVFATSYVEPKRYTYDFENAYLRSLDGSIAAASGPGGALVVDAAGAQRLPATNKESRTSNPYCELTYGGVTRRTATRINTTSPEWNVRVVFPLPSPEDLLGFRDKGDGGGFGSPVGVARCGGEDEGAPSDPSERVGDGRTLPLRVRVMDWSPLGEPRCIGEASYAVDVRRLRREASDVGKMKAGKRKSDAGGPLGMREVSLPLRRTKGGFVKLLLGAAGPSGESGRQSPATHAASKPVGRRASTDGGLARQAIVRQASGEGRGLTRQESLTPKELERGNRDWPEKYVEDDEEPIDDWSPGDSPLTTPTSTIGTPRTPTPGVDGEGENEDDGAEGGLHMAQTAAHILQMAKIQRSRREDALRHRETLDAMRRKITAAKEDLRMERDRREFELRRALVEGAVFTCHTKRSPGFTPGTYRIWFNSKLKRIMWSPGRAPGRASKLHQFVPVTLIKECAVGPGAFTLGAEPEGQVTRAEAKELWRLGMKAKSPKTLTMSAAASARALMTKKIGTHDPLRCFSIVLWKPEHVQGGPNDTVMASGAASLGLATIDLELPQEGNGRSVREWCEAIYAAAREHGGGKDDDDDDDDEQDEQEDASVRDSKYLEVQKDASAGDNLRAAPPKSASRRTQSKELIQHEELVRAATYEGNLEGQHAKRGSVGIPLLDTNDSLEDLAAAAEKGGGSGRASPQTVMTPPDGSTPGASGGSGTSAEQPPPQHRVQPRSEIVPARSPSDRL</sequence>
<dbReference type="CDD" id="cd21669">
    <property type="entry name" value="SMP_SF"/>
    <property type="match status" value="1"/>
</dbReference>
<evidence type="ECO:0000313" key="10">
    <source>
        <dbReference type="EMBL" id="CAD8523151.1"/>
    </source>
</evidence>
<evidence type="ECO:0008006" key="11">
    <source>
        <dbReference type="Google" id="ProtNLM"/>
    </source>
</evidence>
<evidence type="ECO:0000256" key="5">
    <source>
        <dbReference type="ARBA" id="ARBA00023136"/>
    </source>
</evidence>
<evidence type="ECO:0000259" key="9">
    <source>
        <dbReference type="PROSITE" id="PS51847"/>
    </source>
</evidence>
<keyword evidence="4" id="KW-0446">Lipid-binding</keyword>
<dbReference type="PROSITE" id="PS51847">
    <property type="entry name" value="SMP"/>
    <property type="match status" value="1"/>
</dbReference>
<evidence type="ECO:0000256" key="3">
    <source>
        <dbReference type="ARBA" id="ARBA00023055"/>
    </source>
</evidence>
<dbReference type="CDD" id="cd00030">
    <property type="entry name" value="C2"/>
    <property type="match status" value="1"/>
</dbReference>
<proteinExistence type="predicted"/>
<feature type="region of interest" description="Disordered" evidence="7">
    <location>
        <begin position="926"/>
        <end position="989"/>
    </location>
</feature>
<dbReference type="PANTHER" id="PTHR47042:SF4">
    <property type="entry name" value="OS02G0313700 PROTEIN"/>
    <property type="match status" value="1"/>
</dbReference>
<feature type="region of interest" description="Disordered" evidence="7">
    <location>
        <begin position="369"/>
        <end position="394"/>
    </location>
</feature>
<reference evidence="10" key="1">
    <citation type="submission" date="2021-01" db="EMBL/GenBank/DDBJ databases">
        <authorList>
            <person name="Corre E."/>
            <person name="Pelletier E."/>
            <person name="Niang G."/>
            <person name="Scheremetjew M."/>
            <person name="Finn R."/>
            <person name="Kale V."/>
            <person name="Holt S."/>
            <person name="Cochrane G."/>
            <person name="Meng A."/>
            <person name="Brown T."/>
            <person name="Cohen L."/>
        </authorList>
    </citation>
    <scope>NUCLEOTIDE SEQUENCE</scope>
    <source>
        <strain evidence="10">CCMP1723</strain>
    </source>
</reference>
<dbReference type="Pfam" id="PF00168">
    <property type="entry name" value="C2"/>
    <property type="match status" value="1"/>
</dbReference>
<evidence type="ECO:0000256" key="2">
    <source>
        <dbReference type="ARBA" id="ARBA00022448"/>
    </source>
</evidence>
<protein>
    <recommendedName>
        <fullName evidence="11">C2 domain-containing protein</fullName>
    </recommendedName>
</protein>
<dbReference type="InterPro" id="IPR035892">
    <property type="entry name" value="C2_domain_sf"/>
</dbReference>
<evidence type="ECO:0000259" key="8">
    <source>
        <dbReference type="PROSITE" id="PS50004"/>
    </source>
</evidence>
<comment type="subcellular location">
    <subcellularLocation>
        <location evidence="1">Membrane</location>
    </subcellularLocation>
</comment>
<gene>
    <name evidence="10" type="ORF">MCOM1403_LOCUS10012</name>
</gene>